<evidence type="ECO:0000313" key="1">
    <source>
        <dbReference type="EMBL" id="JAD96029.1"/>
    </source>
</evidence>
<proteinExistence type="predicted"/>
<dbReference type="AlphaFoldDB" id="A0A0A9E5I1"/>
<protein>
    <submittedName>
        <fullName evidence="1">Uncharacterized protein</fullName>
    </submittedName>
</protein>
<sequence length="222" mass="24615">MIKMYLELDMKSPGVFGFRPLMDLSRTCYCKNARFLRKSCPALSMDSEFMDKLDTCSACKLPPNMKTGICKLIEQHCFNSGLSINMDITSVANLPENLKMTFSQLLQHVYSIDSRTQDLVLNLLKVISDNCPRDDDEDINTNGVNASADNYNSRSEDIMAQKDCSNCEVPPVLEDAAMPAVGGSISEDQCHTHLPTTQLPECSKKAFVPNLKSSSIKISSQV</sequence>
<dbReference type="EMBL" id="GBRH01201866">
    <property type="protein sequence ID" value="JAD96029.1"/>
    <property type="molecule type" value="Transcribed_RNA"/>
</dbReference>
<organism evidence="1">
    <name type="scientific">Arundo donax</name>
    <name type="common">Giant reed</name>
    <name type="synonym">Donax arundinaceus</name>
    <dbReference type="NCBI Taxonomy" id="35708"/>
    <lineage>
        <taxon>Eukaryota</taxon>
        <taxon>Viridiplantae</taxon>
        <taxon>Streptophyta</taxon>
        <taxon>Embryophyta</taxon>
        <taxon>Tracheophyta</taxon>
        <taxon>Spermatophyta</taxon>
        <taxon>Magnoliopsida</taxon>
        <taxon>Liliopsida</taxon>
        <taxon>Poales</taxon>
        <taxon>Poaceae</taxon>
        <taxon>PACMAD clade</taxon>
        <taxon>Arundinoideae</taxon>
        <taxon>Arundineae</taxon>
        <taxon>Arundo</taxon>
    </lineage>
</organism>
<reference evidence="1" key="1">
    <citation type="submission" date="2014-09" db="EMBL/GenBank/DDBJ databases">
        <authorList>
            <person name="Magalhaes I.L.F."/>
            <person name="Oliveira U."/>
            <person name="Santos F.R."/>
            <person name="Vidigal T.H.D.A."/>
            <person name="Brescovit A.D."/>
            <person name="Santos A.J."/>
        </authorList>
    </citation>
    <scope>NUCLEOTIDE SEQUENCE</scope>
    <source>
        <tissue evidence="1">Shoot tissue taken approximately 20 cm above the soil surface</tissue>
    </source>
</reference>
<reference evidence="1" key="2">
    <citation type="journal article" date="2015" name="Data Brief">
        <title>Shoot transcriptome of the giant reed, Arundo donax.</title>
        <authorList>
            <person name="Barrero R.A."/>
            <person name="Guerrero F.D."/>
            <person name="Moolhuijzen P."/>
            <person name="Goolsby J.A."/>
            <person name="Tidwell J."/>
            <person name="Bellgard S.E."/>
            <person name="Bellgard M.I."/>
        </authorList>
    </citation>
    <scope>NUCLEOTIDE SEQUENCE</scope>
    <source>
        <tissue evidence="1">Shoot tissue taken approximately 20 cm above the soil surface</tissue>
    </source>
</reference>
<accession>A0A0A9E5I1</accession>
<name>A0A0A9E5I1_ARUDO</name>